<sequence>MAIPHNDVGASDRVKVNFGTMDVVSGDLVAMVNRFEQITTDLMRDLALVLGTGDGDDQAGDQNAWGGGAKTFFEQKKVKWNQQAEQMRTELGAAQKHVNTANENYQIAERHNQSMWTQF</sequence>
<evidence type="ECO:0000313" key="1">
    <source>
        <dbReference type="EMBL" id="MFD1931570.1"/>
    </source>
</evidence>
<dbReference type="InterPro" id="IPR036689">
    <property type="entry name" value="ESAT-6-like_sf"/>
</dbReference>
<evidence type="ECO:0000313" key="2">
    <source>
        <dbReference type="Proteomes" id="UP001597368"/>
    </source>
</evidence>
<dbReference type="Proteomes" id="UP001597368">
    <property type="component" value="Unassembled WGS sequence"/>
</dbReference>
<reference evidence="2" key="1">
    <citation type="journal article" date="2019" name="Int. J. Syst. Evol. Microbiol.">
        <title>The Global Catalogue of Microorganisms (GCM) 10K type strain sequencing project: providing services to taxonomists for standard genome sequencing and annotation.</title>
        <authorList>
            <consortium name="The Broad Institute Genomics Platform"/>
            <consortium name="The Broad Institute Genome Sequencing Center for Infectious Disease"/>
            <person name="Wu L."/>
            <person name="Ma J."/>
        </authorList>
    </citation>
    <scope>NUCLEOTIDE SEQUENCE [LARGE SCALE GENOMIC DNA]</scope>
    <source>
        <strain evidence="2">ICMP 6774ER</strain>
    </source>
</reference>
<dbReference type="EMBL" id="JBHUFV010000015">
    <property type="protein sequence ID" value="MFD1931570.1"/>
    <property type="molecule type" value="Genomic_DNA"/>
</dbReference>
<accession>A0ABW4SRU3</accession>
<dbReference type="Gene3D" id="1.10.287.1060">
    <property type="entry name" value="ESAT-6-like"/>
    <property type="match status" value="1"/>
</dbReference>
<organism evidence="1 2">
    <name type="scientific">Nonomuraea mangrovi</name>
    <dbReference type="NCBI Taxonomy" id="2316207"/>
    <lineage>
        <taxon>Bacteria</taxon>
        <taxon>Bacillati</taxon>
        <taxon>Actinomycetota</taxon>
        <taxon>Actinomycetes</taxon>
        <taxon>Streptosporangiales</taxon>
        <taxon>Streptosporangiaceae</taxon>
        <taxon>Nonomuraea</taxon>
    </lineage>
</organism>
<dbReference type="SUPFAM" id="SSF140453">
    <property type="entry name" value="EsxAB dimer-like"/>
    <property type="match status" value="1"/>
</dbReference>
<comment type="caution">
    <text evidence="1">The sequence shown here is derived from an EMBL/GenBank/DDBJ whole genome shotgun (WGS) entry which is preliminary data.</text>
</comment>
<gene>
    <name evidence="1" type="ORF">ACFSKW_08785</name>
</gene>
<proteinExistence type="predicted"/>
<protein>
    <submittedName>
        <fullName evidence="1">WXG100 family type VII secretion target</fullName>
    </submittedName>
</protein>
<keyword evidence="2" id="KW-1185">Reference proteome</keyword>
<name>A0ABW4SRU3_9ACTN</name>
<dbReference type="RefSeq" id="WP_379571015.1">
    <property type="nucleotide sequence ID" value="NZ_JBHUFV010000015.1"/>
</dbReference>